<dbReference type="EMBL" id="LXTC01000001">
    <property type="protein sequence ID" value="OBA23428.1"/>
    <property type="molecule type" value="Genomic_DNA"/>
</dbReference>
<dbReference type="AlphaFoldDB" id="A0A1A0HHV8"/>
<proteinExistence type="predicted"/>
<dbReference type="RefSeq" id="XP_018713909.1">
    <property type="nucleotide sequence ID" value="XM_018859441.1"/>
</dbReference>
<feature type="region of interest" description="Disordered" evidence="2">
    <location>
        <begin position="21"/>
        <end position="50"/>
    </location>
</feature>
<feature type="region of interest" description="Disordered" evidence="2">
    <location>
        <begin position="214"/>
        <end position="235"/>
    </location>
</feature>
<gene>
    <name evidence="4" type="ORF">METBIDRAFT_9697</name>
</gene>
<evidence type="ECO:0000256" key="2">
    <source>
        <dbReference type="SAM" id="MobiDB-lite"/>
    </source>
</evidence>
<dbReference type="Pfam" id="PF10297">
    <property type="entry name" value="Hap4_Hap_bind"/>
    <property type="match status" value="1"/>
</dbReference>
<dbReference type="GO" id="GO:0005634">
    <property type="term" value="C:nucleus"/>
    <property type="evidence" value="ECO:0007669"/>
    <property type="project" value="InterPro"/>
</dbReference>
<dbReference type="GO" id="GO:0006355">
    <property type="term" value="P:regulation of DNA-templated transcription"/>
    <property type="evidence" value="ECO:0007669"/>
    <property type="project" value="InterPro"/>
</dbReference>
<feature type="domain" description="Hap4 transcription factor heteromerisation" evidence="3">
    <location>
        <begin position="15"/>
        <end position="30"/>
    </location>
</feature>
<keyword evidence="5" id="KW-1185">Reference proteome</keyword>
<reference evidence="4 5" key="1">
    <citation type="submission" date="2016-05" db="EMBL/GenBank/DDBJ databases">
        <title>Comparative genomics of biotechnologically important yeasts.</title>
        <authorList>
            <consortium name="DOE Joint Genome Institute"/>
            <person name="Riley R."/>
            <person name="Haridas S."/>
            <person name="Wolfe K.H."/>
            <person name="Lopes M.R."/>
            <person name="Hittinger C.T."/>
            <person name="Goker M."/>
            <person name="Salamov A."/>
            <person name="Wisecaver J."/>
            <person name="Long T.M."/>
            <person name="Aerts A.L."/>
            <person name="Barry K."/>
            <person name="Choi C."/>
            <person name="Clum A."/>
            <person name="Coughlan A.Y."/>
            <person name="Deshpande S."/>
            <person name="Douglass A.P."/>
            <person name="Hanson S.J."/>
            <person name="Klenk H.-P."/>
            <person name="LaButti K."/>
            <person name="Lapidus A."/>
            <person name="Lindquist E."/>
            <person name="Lipzen A."/>
            <person name="Meier-kolthoff J.P."/>
            <person name="Ohm R.A."/>
            <person name="Otillar R.P."/>
            <person name="Pangilinan J."/>
            <person name="Peng Y."/>
            <person name="Rokas A."/>
            <person name="Rosa C.A."/>
            <person name="Scheuner C."/>
            <person name="Sibirny A.A."/>
            <person name="Slot J.C."/>
            <person name="Stielow J.B."/>
            <person name="Sun H."/>
            <person name="Kurtzman C.P."/>
            <person name="Blackwell M."/>
            <person name="Grigoriev I.V."/>
            <person name="Jeffries T.W."/>
        </authorList>
    </citation>
    <scope>NUCLEOTIDE SEQUENCE [LARGE SCALE GENOMIC DNA]</scope>
    <source>
        <strain evidence="4 5">NRRL YB-4993</strain>
    </source>
</reference>
<sequence length="329" mass="37164">MSCPLDSQPILTITTSKNWVLPPRPKNVRKSKPSLEKKKVKQQTARAQNAPLCPGKVAEVKKERLQIAHPCPAPLIPNSASSSALDSPDELAARIQIINNENYQLKTKLLLLIHDYKSLKSLVTSPAIPETPPVEILYDTTTTARKRVYPEICDDMNGLISDMSGLSHASPHSVVSPIDQELDQSGFEMELFNFINLEQDPLENIGEEYEAELRDQDEDDEEDSAALSRLLSPTSDSDENLLMTTLTRSTTVSTTNSVMEKKPFSQNFKFHDLPEFSEEDYAFLFDKSFSPEKMMSVIEEDQYNQVADFLEEKLMSNDVQYYVEKNHNS</sequence>
<dbReference type="InterPro" id="IPR018287">
    <property type="entry name" value="Hap4_TF_heteromerisation"/>
</dbReference>
<keyword evidence="1" id="KW-0539">Nucleus</keyword>
<dbReference type="Proteomes" id="UP000092555">
    <property type="component" value="Unassembled WGS sequence"/>
</dbReference>
<evidence type="ECO:0000256" key="1">
    <source>
        <dbReference type="ARBA" id="ARBA00023242"/>
    </source>
</evidence>
<accession>A0A1A0HHV8</accession>
<feature type="compositionally biased region" description="Acidic residues" evidence="2">
    <location>
        <begin position="214"/>
        <end position="224"/>
    </location>
</feature>
<evidence type="ECO:0000259" key="3">
    <source>
        <dbReference type="Pfam" id="PF10297"/>
    </source>
</evidence>
<organism evidence="4 5">
    <name type="scientific">Metschnikowia bicuspidata var. bicuspidata NRRL YB-4993</name>
    <dbReference type="NCBI Taxonomy" id="869754"/>
    <lineage>
        <taxon>Eukaryota</taxon>
        <taxon>Fungi</taxon>
        <taxon>Dikarya</taxon>
        <taxon>Ascomycota</taxon>
        <taxon>Saccharomycotina</taxon>
        <taxon>Pichiomycetes</taxon>
        <taxon>Metschnikowiaceae</taxon>
        <taxon>Metschnikowia</taxon>
    </lineage>
</organism>
<dbReference type="GeneID" id="30032416"/>
<evidence type="ECO:0000313" key="5">
    <source>
        <dbReference type="Proteomes" id="UP000092555"/>
    </source>
</evidence>
<dbReference type="OrthoDB" id="5374328at2759"/>
<evidence type="ECO:0000313" key="4">
    <source>
        <dbReference type="EMBL" id="OBA23428.1"/>
    </source>
</evidence>
<comment type="caution">
    <text evidence="4">The sequence shown here is derived from an EMBL/GenBank/DDBJ whole genome shotgun (WGS) entry which is preliminary data.</text>
</comment>
<protein>
    <recommendedName>
        <fullName evidence="3">Hap4 transcription factor heteromerisation domain-containing protein</fullName>
    </recommendedName>
</protein>
<name>A0A1A0HHV8_9ASCO</name>